<protein>
    <submittedName>
        <fullName evidence="1">Putative secreted protein</fullName>
    </submittedName>
</protein>
<name>A0A2M4D8Q7_ANODA</name>
<reference evidence="1" key="1">
    <citation type="submission" date="2018-01" db="EMBL/GenBank/DDBJ databases">
        <title>An insight into the sialome of Amazonian anophelines.</title>
        <authorList>
            <person name="Ribeiro J.M."/>
            <person name="Scarpassa V."/>
            <person name="Calvo E."/>
        </authorList>
    </citation>
    <scope>NUCLEOTIDE SEQUENCE</scope>
</reference>
<sequence>MGGRFFGPRPCTTIRLTTLFAVARSDATPTANAIGTYRPPASIGRILIVLIMRLAGQQIGISTGETEWPIVQHRTVDWFDRFGIKVTTQDDRTVLGDPIDEVQQILALLVP</sequence>
<organism evidence="1">
    <name type="scientific">Anopheles darlingi</name>
    <name type="common">Mosquito</name>
    <dbReference type="NCBI Taxonomy" id="43151"/>
    <lineage>
        <taxon>Eukaryota</taxon>
        <taxon>Metazoa</taxon>
        <taxon>Ecdysozoa</taxon>
        <taxon>Arthropoda</taxon>
        <taxon>Hexapoda</taxon>
        <taxon>Insecta</taxon>
        <taxon>Pterygota</taxon>
        <taxon>Neoptera</taxon>
        <taxon>Endopterygota</taxon>
        <taxon>Diptera</taxon>
        <taxon>Nematocera</taxon>
        <taxon>Culicoidea</taxon>
        <taxon>Culicidae</taxon>
        <taxon>Anophelinae</taxon>
        <taxon>Anopheles</taxon>
    </lineage>
</organism>
<accession>A0A2M4D8Q7</accession>
<proteinExistence type="predicted"/>
<dbReference type="EMBL" id="GGFL01009784">
    <property type="protein sequence ID" value="MBW73962.1"/>
    <property type="molecule type" value="Transcribed_RNA"/>
</dbReference>
<dbReference type="AlphaFoldDB" id="A0A2M4D8Q7"/>
<evidence type="ECO:0000313" key="1">
    <source>
        <dbReference type="EMBL" id="MBW73962.1"/>
    </source>
</evidence>